<proteinExistence type="predicted"/>
<dbReference type="EMBL" id="CP023747">
    <property type="protein sequence ID" value="QEV38134.1"/>
    <property type="molecule type" value="Genomic_DNA"/>
</dbReference>
<feature type="domain" description="PPM-type phosphatase" evidence="4">
    <location>
        <begin position="145"/>
        <end position="367"/>
    </location>
</feature>
<dbReference type="PANTHER" id="PTHR43156:SF2">
    <property type="entry name" value="STAGE II SPORULATION PROTEIN E"/>
    <property type="match status" value="1"/>
</dbReference>
<evidence type="ECO:0000259" key="4">
    <source>
        <dbReference type="SMART" id="SM00331"/>
    </source>
</evidence>
<gene>
    <name evidence="5" type="ORF">CP978_05915</name>
</gene>
<evidence type="ECO:0000256" key="2">
    <source>
        <dbReference type="SAM" id="MobiDB-lite"/>
    </source>
</evidence>
<dbReference type="Pfam" id="PF07228">
    <property type="entry name" value="SpoIIE"/>
    <property type="match status" value="1"/>
</dbReference>
<dbReference type="OrthoDB" id="311904at2"/>
<dbReference type="AlphaFoldDB" id="A0A5P2VWX0"/>
<dbReference type="PANTHER" id="PTHR43156">
    <property type="entry name" value="STAGE II SPORULATION PROTEIN E-RELATED"/>
    <property type="match status" value="1"/>
</dbReference>
<dbReference type="GO" id="GO:0016791">
    <property type="term" value="F:phosphatase activity"/>
    <property type="evidence" value="ECO:0007669"/>
    <property type="project" value="TreeGrafter"/>
</dbReference>
<feature type="transmembrane region" description="Helical" evidence="3">
    <location>
        <begin position="84"/>
        <end position="109"/>
    </location>
</feature>
<dbReference type="SMART" id="SM00331">
    <property type="entry name" value="PP2C_SIG"/>
    <property type="match status" value="1"/>
</dbReference>
<dbReference type="SUPFAM" id="SSF81606">
    <property type="entry name" value="PP2C-like"/>
    <property type="match status" value="1"/>
</dbReference>
<accession>A0A5P2VWX0</accession>
<feature type="compositionally biased region" description="Low complexity" evidence="2">
    <location>
        <begin position="371"/>
        <end position="382"/>
    </location>
</feature>
<evidence type="ECO:0000313" key="6">
    <source>
        <dbReference type="Proteomes" id="UP000325763"/>
    </source>
</evidence>
<feature type="transmembrane region" description="Helical" evidence="3">
    <location>
        <begin position="49"/>
        <end position="72"/>
    </location>
</feature>
<keyword evidence="3" id="KW-0812">Transmembrane</keyword>
<dbReference type="Gene3D" id="3.60.40.10">
    <property type="entry name" value="PPM-type phosphatase domain"/>
    <property type="match status" value="1"/>
</dbReference>
<dbReference type="InterPro" id="IPR052016">
    <property type="entry name" value="Bact_Sigma-Reg"/>
</dbReference>
<dbReference type="FunFam" id="3.60.40.10:FF:000058">
    <property type="entry name" value="Stage II sporulation protein E"/>
    <property type="match status" value="1"/>
</dbReference>
<keyword evidence="3" id="KW-1133">Transmembrane helix</keyword>
<feature type="transmembrane region" description="Helical" evidence="3">
    <location>
        <begin position="20"/>
        <end position="37"/>
    </location>
</feature>
<dbReference type="InterPro" id="IPR001932">
    <property type="entry name" value="PPM-type_phosphatase-like_dom"/>
</dbReference>
<dbReference type="Proteomes" id="UP000325763">
    <property type="component" value="Chromosome"/>
</dbReference>
<dbReference type="KEGG" id="snq:CP978_05915"/>
<evidence type="ECO:0000256" key="1">
    <source>
        <dbReference type="ARBA" id="ARBA00022801"/>
    </source>
</evidence>
<name>A0A5P2VWX0_9ACTN</name>
<evidence type="ECO:0000313" key="5">
    <source>
        <dbReference type="EMBL" id="QEV38134.1"/>
    </source>
</evidence>
<organism evidence="5 6">
    <name type="scientific">Streptomyces nodosus</name>
    <dbReference type="NCBI Taxonomy" id="40318"/>
    <lineage>
        <taxon>Bacteria</taxon>
        <taxon>Bacillati</taxon>
        <taxon>Actinomycetota</taxon>
        <taxon>Actinomycetes</taxon>
        <taxon>Kitasatosporales</taxon>
        <taxon>Streptomycetaceae</taxon>
        <taxon>Streptomyces</taxon>
    </lineage>
</organism>
<keyword evidence="3" id="KW-0472">Membrane</keyword>
<protein>
    <submittedName>
        <fullName evidence="5">Serine/threonine-protein phosphatase</fullName>
    </submittedName>
</protein>
<feature type="region of interest" description="Disordered" evidence="2">
    <location>
        <begin position="368"/>
        <end position="390"/>
    </location>
</feature>
<dbReference type="InterPro" id="IPR036457">
    <property type="entry name" value="PPM-type-like_dom_sf"/>
</dbReference>
<sequence length="440" mass="47812">MPLEPRLPHGHRSWKPRDALLALPLGLIATVMLVDSLSPSDVVLPLDPLLIAAPAITASFANSLITGIIGAIDVAGMAETGLLHHLLGSMFFDTEVVALVAVAVIVTVCRRLRERHWRELTQVRAVSEATQRVVLRPLPRRIGPLRVASVYLAAQEQALIGGDLYAAIRTSTGTRLIIGDVMGKGLTAIGDAALLLGAFREAAHRQAALPDLMAYLEHSVCWNLAEPTEADQAAECFITAAVIDIPDATPQMHMVTCGHPPPLLLHERQISTLRATRPAPPLGLGELTSPDYHVDTFPLEPGDLLLMYTDGVIEARDPRGAFYPLAERAGSRVRDSPQALIHHLRTDLLAHVGGHLSDDAAMIALERTNGPAPNSSRSSRAPPRTDAEPRLLKGTARCATCRFHLAPPFRPRVTLSRYVILETSIGVALWGRVRRWRSRR</sequence>
<keyword evidence="1" id="KW-0378">Hydrolase</keyword>
<evidence type="ECO:0000256" key="3">
    <source>
        <dbReference type="SAM" id="Phobius"/>
    </source>
</evidence>
<reference evidence="5 6" key="1">
    <citation type="submission" date="2017-09" db="EMBL/GenBank/DDBJ databases">
        <title>Streptomyces genome completion.</title>
        <authorList>
            <person name="Lee N."/>
            <person name="Cho B.-K."/>
        </authorList>
    </citation>
    <scope>NUCLEOTIDE SEQUENCE [LARGE SCALE GENOMIC DNA]</scope>
    <source>
        <strain evidence="5 6">ATCC 14899</strain>
    </source>
</reference>